<reference evidence="4 5" key="1">
    <citation type="submission" date="2014-07" db="EMBL/GenBank/DDBJ databases">
        <authorList>
            <person name="McCorrison J."/>
            <person name="Sanka R."/>
            <person name="Torralba M."/>
            <person name="Gillis M."/>
            <person name="Haft D.H."/>
            <person name="Methe B."/>
            <person name="Sutton G."/>
            <person name="Nelson K.E."/>
        </authorList>
    </citation>
    <scope>NUCLEOTIDE SEQUENCE [LARGE SCALE GENOMIC DNA]</scope>
    <source>
        <strain evidence="4 5">DNF00666</strain>
    </source>
</reference>
<keyword evidence="1" id="KW-0547">Nucleotide-binding</keyword>
<dbReference type="GO" id="GO:0015937">
    <property type="term" value="P:coenzyme A biosynthetic process"/>
    <property type="evidence" value="ECO:0007669"/>
    <property type="project" value="UniProtKB-KW"/>
</dbReference>
<keyword evidence="3" id="KW-0173">Coenzyme A biosynthesis</keyword>
<name>A0A096C8G0_9BACT</name>
<organism evidence="4 5">
    <name type="scientific">Prevotella melaninogenica DNF00666</name>
    <dbReference type="NCBI Taxonomy" id="1401073"/>
    <lineage>
        <taxon>Bacteria</taxon>
        <taxon>Pseudomonadati</taxon>
        <taxon>Bacteroidota</taxon>
        <taxon>Bacteroidia</taxon>
        <taxon>Bacteroidales</taxon>
        <taxon>Prevotellaceae</taxon>
        <taxon>Prevotella</taxon>
    </lineage>
</organism>
<dbReference type="GO" id="GO:0005829">
    <property type="term" value="C:cytosol"/>
    <property type="evidence" value="ECO:0007669"/>
    <property type="project" value="TreeGrafter"/>
</dbReference>
<accession>A0A096C8G0</accession>
<dbReference type="SUPFAM" id="SSF53067">
    <property type="entry name" value="Actin-like ATPase domain"/>
    <property type="match status" value="1"/>
</dbReference>
<evidence type="ECO:0000256" key="3">
    <source>
        <dbReference type="ARBA" id="ARBA00022993"/>
    </source>
</evidence>
<dbReference type="NCBIfam" id="NF009842">
    <property type="entry name" value="PRK13317.1"/>
    <property type="match status" value="1"/>
</dbReference>
<dbReference type="Proteomes" id="UP000029578">
    <property type="component" value="Unassembled WGS sequence"/>
</dbReference>
<evidence type="ECO:0000256" key="2">
    <source>
        <dbReference type="ARBA" id="ARBA00022840"/>
    </source>
</evidence>
<evidence type="ECO:0000256" key="1">
    <source>
        <dbReference type="ARBA" id="ARBA00022741"/>
    </source>
</evidence>
<dbReference type="CDD" id="cd24085">
    <property type="entry name" value="ASKHA_NBD_PanK-II_bac"/>
    <property type="match status" value="1"/>
</dbReference>
<gene>
    <name evidence="4" type="ORF">HMPREF0661_03765</name>
</gene>
<dbReference type="GO" id="GO:0005524">
    <property type="term" value="F:ATP binding"/>
    <property type="evidence" value="ECO:0007669"/>
    <property type="project" value="UniProtKB-KW"/>
</dbReference>
<dbReference type="RefSeq" id="WP_036863200.1">
    <property type="nucleotide sequence ID" value="NZ_JRNS01000226.1"/>
</dbReference>
<keyword evidence="2" id="KW-0067">ATP-binding</keyword>
<dbReference type="InterPro" id="IPR004567">
    <property type="entry name" value="Type_II_PanK"/>
</dbReference>
<proteinExistence type="predicted"/>
<protein>
    <submittedName>
        <fullName evidence="4">Pantothenate kinase</fullName>
    </submittedName>
</protein>
<dbReference type="Pfam" id="PF03630">
    <property type="entry name" value="Fumble"/>
    <property type="match status" value="1"/>
</dbReference>
<comment type="caution">
    <text evidence="4">The sequence shown here is derived from an EMBL/GenBank/DDBJ whole genome shotgun (WGS) entry which is preliminary data.</text>
</comment>
<keyword evidence="4" id="KW-0808">Transferase</keyword>
<dbReference type="PANTHER" id="PTHR12280">
    <property type="entry name" value="PANTOTHENATE KINASE"/>
    <property type="match status" value="1"/>
</dbReference>
<keyword evidence="4" id="KW-0418">Kinase</keyword>
<dbReference type="PANTHER" id="PTHR12280:SF20">
    <property type="entry name" value="4'-PHOSPHOPANTETHEINE PHOSPHATASE"/>
    <property type="match status" value="1"/>
</dbReference>
<sequence length="276" mass="29378">MKISIGIDVGISTTKIVGIREGKVIKPLRIKATDPVTSLYGAFGKYLYDNRIDLSEVDRVMLTGVGAHYIDKPVYGLPTAKADEFLADGLGAQFESKLQRMIVVSMGTGTSLVLCDGNEVRHIGGIGIGGGTLSGLSRLLLQTDNINEIIALANKGDISRINLQIKDISTSPLPGLPMDATASLFANAQANASREDIALGLIGLVLQSIGSATILSSLNSDIRDFVLIGNLSLLPQCELLFPVMEKIYDVRFIVPKNSEYCTAIGAALQADNIETV</sequence>
<evidence type="ECO:0000313" key="5">
    <source>
        <dbReference type="Proteomes" id="UP000029578"/>
    </source>
</evidence>
<dbReference type="GO" id="GO:0004594">
    <property type="term" value="F:pantothenate kinase activity"/>
    <property type="evidence" value="ECO:0007669"/>
    <property type="project" value="TreeGrafter"/>
</dbReference>
<evidence type="ECO:0000313" key="4">
    <source>
        <dbReference type="EMBL" id="KGF51197.1"/>
    </source>
</evidence>
<dbReference type="EMBL" id="JRNS01000226">
    <property type="protein sequence ID" value="KGF51197.1"/>
    <property type="molecule type" value="Genomic_DNA"/>
</dbReference>
<dbReference type="InterPro" id="IPR043129">
    <property type="entry name" value="ATPase_NBD"/>
</dbReference>
<dbReference type="AlphaFoldDB" id="A0A096C8G0"/>
<dbReference type="Gene3D" id="3.30.420.40">
    <property type="match status" value="1"/>
</dbReference>